<sequence>MKEARDVVAKRLPRRDLQNLGGEIKSKLPALSQGVDLVSEAFANARGGGLLRRSFLAFVILPTVIYWFYAALWQSDQYVSEARLTVREAQKKETRGTSAASIMASITGGAGGSSKDTQNSYMVLNYIKSRAILLDLGGKGYFEKKFGGADVDFFSRISSDINLEDLWKYWLNHIQASVDGVSGILTLRIDAFHPHDSLDLTKDVIRLSEELINRITLRNRNDALARAESEVKLSREKLAEARERVLQFRNQNLLIDPASRATSLGEMIGKLTLDRIDLLNALSTTSTSLSADAPSQRLQQTRLAAIDKQLAELKKKLTDDQGADAVSSQIAGYERVKLEEQFAERMYSISVTAYEQARQDLQRQQLYLVTIVAPSLPESATYPRVIGSTLLMFVSLLVVWAIVSLMVALFEDQMI</sequence>
<keyword evidence="2" id="KW-0812">Transmembrane</keyword>
<evidence type="ECO:0000256" key="2">
    <source>
        <dbReference type="SAM" id="Phobius"/>
    </source>
</evidence>
<keyword evidence="4" id="KW-1185">Reference proteome</keyword>
<dbReference type="InterPro" id="IPR050445">
    <property type="entry name" value="Bact_polysacc_biosynth/exp"/>
</dbReference>
<proteinExistence type="predicted"/>
<feature type="coiled-coil region" evidence="1">
    <location>
        <begin position="217"/>
        <end position="251"/>
    </location>
</feature>
<keyword evidence="2" id="KW-0472">Membrane</keyword>
<keyword evidence="1" id="KW-0175">Coiled coil</keyword>
<dbReference type="Proteomes" id="UP001317629">
    <property type="component" value="Chromosome"/>
</dbReference>
<keyword evidence="2" id="KW-1133">Transmembrane helix</keyword>
<evidence type="ECO:0000313" key="3">
    <source>
        <dbReference type="EMBL" id="BDV32973.1"/>
    </source>
</evidence>
<accession>A0ABN6VB91</accession>
<feature type="transmembrane region" description="Helical" evidence="2">
    <location>
        <begin position="390"/>
        <end position="410"/>
    </location>
</feature>
<gene>
    <name evidence="3" type="primary">wcbD</name>
    <name evidence="3" type="ORF">SS37A_05020</name>
</gene>
<protein>
    <submittedName>
        <fullName evidence="3">Capsule polysaccharide transporter</fullName>
    </submittedName>
</protein>
<reference evidence="3 4" key="1">
    <citation type="journal article" date="2023" name="Int. J. Syst. Evol. Microbiol.">
        <title>Methylocystis iwaonis sp. nov., a type II methane-oxidizing bacterium from surface soil of a rice paddy field in Japan, and emended description of the genus Methylocystis (ex Whittenbury et al. 1970) Bowman et al. 1993.</title>
        <authorList>
            <person name="Kaise H."/>
            <person name="Sawadogo J.B."/>
            <person name="Alam M.S."/>
            <person name="Ueno C."/>
            <person name="Dianou D."/>
            <person name="Shinjo R."/>
            <person name="Asakawa S."/>
        </authorList>
    </citation>
    <scope>NUCLEOTIDE SEQUENCE [LARGE SCALE GENOMIC DNA]</scope>
    <source>
        <strain evidence="3 4">SS37A-Re</strain>
    </source>
</reference>
<organism evidence="3 4">
    <name type="scientific">Methylocystis iwaonis</name>
    <dbReference type="NCBI Taxonomy" id="2885079"/>
    <lineage>
        <taxon>Bacteria</taxon>
        <taxon>Pseudomonadati</taxon>
        <taxon>Pseudomonadota</taxon>
        <taxon>Alphaproteobacteria</taxon>
        <taxon>Hyphomicrobiales</taxon>
        <taxon>Methylocystaceae</taxon>
        <taxon>Methylocystis</taxon>
    </lineage>
</organism>
<evidence type="ECO:0000256" key="1">
    <source>
        <dbReference type="SAM" id="Coils"/>
    </source>
</evidence>
<dbReference type="PANTHER" id="PTHR32309:SF13">
    <property type="entry name" value="FERRIC ENTEROBACTIN TRANSPORT PROTEIN FEPE"/>
    <property type="match status" value="1"/>
</dbReference>
<feature type="transmembrane region" description="Helical" evidence="2">
    <location>
        <begin position="55"/>
        <end position="73"/>
    </location>
</feature>
<dbReference type="EMBL" id="AP027142">
    <property type="protein sequence ID" value="BDV32973.1"/>
    <property type="molecule type" value="Genomic_DNA"/>
</dbReference>
<evidence type="ECO:0000313" key="4">
    <source>
        <dbReference type="Proteomes" id="UP001317629"/>
    </source>
</evidence>
<name>A0ABN6VB91_9HYPH</name>
<dbReference type="PANTHER" id="PTHR32309">
    <property type="entry name" value="TYROSINE-PROTEIN KINASE"/>
    <property type="match status" value="1"/>
</dbReference>